<name>A0A089Q744_9ENTR</name>
<dbReference type="Pfam" id="PF10592">
    <property type="entry name" value="AIPR"/>
    <property type="match status" value="1"/>
</dbReference>
<keyword evidence="3" id="KW-1185">Reference proteome</keyword>
<protein>
    <recommendedName>
        <fullName evidence="1">Abortive phage infection protein C-terminal domain-containing protein</fullName>
    </recommendedName>
</protein>
<evidence type="ECO:0000259" key="1">
    <source>
        <dbReference type="Pfam" id="PF10592"/>
    </source>
</evidence>
<proteinExistence type="predicted"/>
<organism evidence="2 3">
    <name type="scientific">Cedecea neteri</name>
    <dbReference type="NCBI Taxonomy" id="158822"/>
    <lineage>
        <taxon>Bacteria</taxon>
        <taxon>Pseudomonadati</taxon>
        <taxon>Pseudomonadota</taxon>
        <taxon>Gammaproteobacteria</taxon>
        <taxon>Enterobacterales</taxon>
        <taxon>Enterobacteriaceae</taxon>
        <taxon>Cedecea</taxon>
    </lineage>
</organism>
<dbReference type="RefSeq" id="WP_038479655.1">
    <property type="nucleotide sequence ID" value="NZ_CP009451.1"/>
</dbReference>
<accession>A0A089Q744</accession>
<reference evidence="2 3" key="1">
    <citation type="submission" date="2014-09" db="EMBL/GenBank/DDBJ databases">
        <title>Cedecea neteri SSMD04 Genome Sequencing.</title>
        <authorList>
            <person name="Tan J.-Y."/>
        </authorList>
    </citation>
    <scope>NUCLEOTIDE SEQUENCE [LARGE SCALE GENOMIC DNA]</scope>
    <source>
        <strain evidence="2 3">SSMD04</strain>
    </source>
</reference>
<dbReference type="OrthoDB" id="9806213at2"/>
<dbReference type="Proteomes" id="UP000029481">
    <property type="component" value="Chromosome"/>
</dbReference>
<feature type="domain" description="Abortive phage infection protein C-terminal" evidence="1">
    <location>
        <begin position="262"/>
        <end position="529"/>
    </location>
</feature>
<gene>
    <name evidence="2" type="ORF">JT31_17125</name>
</gene>
<dbReference type="InterPro" id="IPR018891">
    <property type="entry name" value="AIPR_C"/>
</dbReference>
<evidence type="ECO:0000313" key="3">
    <source>
        <dbReference type="Proteomes" id="UP000029481"/>
    </source>
</evidence>
<sequence>MKDEILKNFLANFCEQNEYTELDEDEQFEKFSNFNVVSKLYPRELDVDDLSTGGGDDLAIDGAAIIVNGSIVTSEEEIDFLRERNGSLDVVFALIQSKNSPKFKGDQVGNFIFGVKSLFDDEPSIPENENINKIRKLKQKVYQHSIDFEKAPVLKLFFVTTGEWKEPSQIKGKAERELQELDKRNLFSNKSKIEFYDAERLKQTYRELSRKSVKEIPFQTQIVLPDVSEKLNVRQSFIGCVPIKDYINLITNEDGVLAKGLFYDNVRDYQGDNKVNQEISKTLKDKTMQALLPLLNNGITIISKKVDKVGTKLKLSDFQIVNGCQSSNVIFENREFINNEVYLIVKIIETNDQTVINNIIRATNRQTEVRDEAFESLKPFHKDLEEYYKAMAKGYTNPIYYERRSKEYLGHPQIKPFQVVTLAAQVKAYVSLILEQPQSTHRYYGEILTSNSARLFNSTQNMHAYYTSSLIVNRLETLFRLRKIKKSYKDYKYHIAYVAYILLIKNNNNNKDKILTDAKNMNLILNIFIQSCKIIDSVKDTVSLSKEDAIRSRDFTFKLKAKI</sequence>
<dbReference type="AlphaFoldDB" id="A0A089Q744"/>
<evidence type="ECO:0000313" key="2">
    <source>
        <dbReference type="EMBL" id="AIR06269.1"/>
    </source>
</evidence>
<dbReference type="KEGG" id="cnt:JT31_17125"/>
<dbReference type="EMBL" id="CP009451">
    <property type="protein sequence ID" value="AIR06269.1"/>
    <property type="molecule type" value="Genomic_DNA"/>
</dbReference>